<name>A0A1R1Y9L2_9FUNG</name>
<dbReference type="EMBL" id="LSSN01000526">
    <property type="protein sequence ID" value="OMJ23525.1"/>
    <property type="molecule type" value="Genomic_DNA"/>
</dbReference>
<sequence length="85" mass="9604">MSERPNVKFFSLYQPVLLRELIFYRSNYPKSPQSAPDDHTDITAKESRDISSGSLEAIHISASTVTSNQSNIMFKKQKVAAVEQQ</sequence>
<evidence type="ECO:0000313" key="1">
    <source>
        <dbReference type="EMBL" id="OMJ23525.1"/>
    </source>
</evidence>
<dbReference type="AlphaFoldDB" id="A0A1R1Y9L2"/>
<protein>
    <submittedName>
        <fullName evidence="1">Uncharacterized protein</fullName>
    </submittedName>
</protein>
<accession>A0A1R1Y9L2</accession>
<reference evidence="1 2" key="1">
    <citation type="submission" date="2017-01" db="EMBL/GenBank/DDBJ databases">
        <authorList>
            <person name="Mah S.A."/>
            <person name="Swanson W.J."/>
            <person name="Moy G.W."/>
            <person name="Vacquier V.D."/>
        </authorList>
    </citation>
    <scope>NUCLEOTIDE SEQUENCE [LARGE SCALE GENOMIC DNA]</scope>
    <source>
        <strain evidence="1 2">GSMNP</strain>
    </source>
</reference>
<proteinExistence type="predicted"/>
<organism evidence="1 2">
    <name type="scientific">Smittium culicis</name>
    <dbReference type="NCBI Taxonomy" id="133412"/>
    <lineage>
        <taxon>Eukaryota</taxon>
        <taxon>Fungi</taxon>
        <taxon>Fungi incertae sedis</taxon>
        <taxon>Zoopagomycota</taxon>
        <taxon>Kickxellomycotina</taxon>
        <taxon>Harpellomycetes</taxon>
        <taxon>Harpellales</taxon>
        <taxon>Legeriomycetaceae</taxon>
        <taxon>Smittium</taxon>
    </lineage>
</organism>
<keyword evidence="2" id="KW-1185">Reference proteome</keyword>
<comment type="caution">
    <text evidence="1">The sequence shown here is derived from an EMBL/GenBank/DDBJ whole genome shotgun (WGS) entry which is preliminary data.</text>
</comment>
<evidence type="ECO:0000313" key="2">
    <source>
        <dbReference type="Proteomes" id="UP000187283"/>
    </source>
</evidence>
<dbReference type="Proteomes" id="UP000187283">
    <property type="component" value="Unassembled WGS sequence"/>
</dbReference>
<gene>
    <name evidence="1" type="ORF">AYI70_g2215</name>
</gene>